<reference evidence="1 2" key="1">
    <citation type="submission" date="2024-04" db="EMBL/GenBank/DDBJ databases">
        <title>draft genome sequnece of Paenibacillus filicis.</title>
        <authorList>
            <person name="Kim D.-U."/>
        </authorList>
    </citation>
    <scope>NUCLEOTIDE SEQUENCE [LARGE SCALE GENOMIC DNA]</scope>
    <source>
        <strain evidence="1 2">KACC14197</strain>
    </source>
</reference>
<gene>
    <name evidence="1" type="ORF">WMW72_10380</name>
</gene>
<name>A0ABU9DJQ3_9BACL</name>
<evidence type="ECO:0000313" key="2">
    <source>
        <dbReference type="Proteomes" id="UP001469365"/>
    </source>
</evidence>
<dbReference type="Gene3D" id="3.40.50.11440">
    <property type="match status" value="1"/>
</dbReference>
<sequence length="395" mass="42263">MTHSPGIRSLPENATVAITAGSRGITNFPVIMRAIASALRNLSIHPFVVPAMGSHGGATAEGQVDVLRHLGITEQAVGAPIRSSMDVKLLGYTPGPSPIPVYMDQHACSADGIIVVNRIKPHTAFRGSVESGLSKMIAIGLGKIIGASFIHGAGVQDMAINIEAVSKYALEHAPVALGIAILENGYDETADIVGVEPNEWHSKESRLLHRSKTMMPRLPVDDIDLLIVEQMGKTFSGSGMDPNIIGRWRIAGMPEPAAPKVERLIVLDLADSSGGNAQGIGLADFTTKALTQKINSTATYTSTITSTFLQRAMLPMTFDNDQEAVQAALRSLGPKHEPSQVRLVQIPNTLHLEKMFVSASVLETMKRQKVPFEFMGTRSLTFDAAGCIVSKITRS</sequence>
<proteinExistence type="predicted"/>
<accession>A0ABU9DJQ3</accession>
<keyword evidence="2" id="KW-1185">Reference proteome</keyword>
<organism evidence="1 2">
    <name type="scientific">Paenibacillus filicis</name>
    <dbReference type="NCBI Taxonomy" id="669464"/>
    <lineage>
        <taxon>Bacteria</taxon>
        <taxon>Bacillati</taxon>
        <taxon>Bacillota</taxon>
        <taxon>Bacilli</taxon>
        <taxon>Bacillales</taxon>
        <taxon>Paenibacillaceae</taxon>
        <taxon>Paenibacillus</taxon>
    </lineage>
</organism>
<dbReference type="Proteomes" id="UP001469365">
    <property type="component" value="Unassembled WGS sequence"/>
</dbReference>
<comment type="caution">
    <text evidence="1">The sequence shown here is derived from an EMBL/GenBank/DDBJ whole genome shotgun (WGS) entry which is preliminary data.</text>
</comment>
<protein>
    <submittedName>
        <fullName evidence="1">DUF2088 domain-containing protein</fullName>
    </submittedName>
</protein>
<dbReference type="EMBL" id="JBBPCC010000005">
    <property type="protein sequence ID" value="MEK8128310.1"/>
    <property type="molecule type" value="Genomic_DNA"/>
</dbReference>
<evidence type="ECO:0000313" key="1">
    <source>
        <dbReference type="EMBL" id="MEK8128310.1"/>
    </source>
</evidence>
<dbReference type="RefSeq" id="WP_341415377.1">
    <property type="nucleotide sequence ID" value="NZ_JBBPCC010000005.1"/>
</dbReference>